<evidence type="ECO:0000256" key="1">
    <source>
        <dbReference type="ARBA" id="ARBA00003868"/>
    </source>
</evidence>
<feature type="domain" description="Glutamate/phenylalanine/leucine/valine/L-tryptophan dehydrogenase C-terminal" evidence="6">
    <location>
        <begin position="144"/>
        <end position="349"/>
    </location>
</feature>
<sequence>MTVFNSPYFDGHELVAFKHDARSGLRAIVAVHNSNLGPALGGCRMYPYANDDCALDDVLRLSRSMTYKSALAGLPLGGGKAVIMGDPSKNKSRDLLLAMGRFIEDLGGRYITAEDSGTTVADLKIIAESSSYVSGVLDGGRHGGDPSPYTAEGVFHGIKAALKFKHGSADLADVHVAIQGAGAVGRHLISLLILEGARVFAADINTRNCELARLAGAHIIACDEILGFAADVLAPCAMGAAINADTVEIIQAGIVAGAANNQLANAAQGERLRQRGIIYAPDFMINAGGIIDVYYQRAEGSSASTSAHIAGIAASLTEVFERSAASGVSTAAVAEGMAEERFLLGKHTKVA</sequence>
<name>A0ABV3TYQ5_9GAMM</name>
<dbReference type="InterPro" id="IPR006096">
    <property type="entry name" value="Glu/Leu/Phe/Val/Trp_DH_C"/>
</dbReference>
<dbReference type="PROSITE" id="PS00074">
    <property type="entry name" value="GLFV_DEHYDROGENASE"/>
    <property type="match status" value="1"/>
</dbReference>
<dbReference type="InterPro" id="IPR036291">
    <property type="entry name" value="NAD(P)-bd_dom_sf"/>
</dbReference>
<reference evidence="7 8" key="1">
    <citation type="journal article" date="2011" name="Int. J. Syst. Evol. Microbiol.">
        <title>Zhongshania antarctica gen. nov., sp. nov. and Zhongshania guokunii sp. nov., gammaproteobacteria respectively isolated from coastal attached (fast) ice and surface seawater of the Antarctic.</title>
        <authorList>
            <person name="Li H.J."/>
            <person name="Zhang X.Y."/>
            <person name="Chen C.X."/>
            <person name="Zhang Y.J."/>
            <person name="Gao Z.M."/>
            <person name="Yu Y."/>
            <person name="Chen X.L."/>
            <person name="Chen B."/>
            <person name="Zhang Y.Z."/>
        </authorList>
    </citation>
    <scope>NUCLEOTIDE SEQUENCE [LARGE SCALE GENOMIC DNA]</scope>
    <source>
        <strain evidence="7 8">R06B22</strain>
    </source>
</reference>
<dbReference type="EC" id="1.4.1.-" evidence="7"/>
<dbReference type="SUPFAM" id="SSF51735">
    <property type="entry name" value="NAD(P)-binding Rossmann-fold domains"/>
    <property type="match status" value="1"/>
</dbReference>
<dbReference type="InterPro" id="IPR006095">
    <property type="entry name" value="Glu/Leu/Phe/Val/Trp_DH"/>
</dbReference>
<dbReference type="PANTHER" id="PTHR42722:SF1">
    <property type="entry name" value="VALINE DEHYDROGENASE"/>
    <property type="match status" value="1"/>
</dbReference>
<dbReference type="RefSeq" id="WP_368376781.1">
    <property type="nucleotide sequence ID" value="NZ_JBFRYB010000001.1"/>
</dbReference>
<proteinExistence type="inferred from homology"/>
<dbReference type="InterPro" id="IPR033524">
    <property type="entry name" value="Glu/Leu/Phe/Val_DH_AS"/>
</dbReference>
<evidence type="ECO:0000259" key="6">
    <source>
        <dbReference type="SMART" id="SM00839"/>
    </source>
</evidence>
<dbReference type="EMBL" id="JBFRYB010000001">
    <property type="protein sequence ID" value="MEX1666708.1"/>
    <property type="molecule type" value="Genomic_DNA"/>
</dbReference>
<organism evidence="7 8">
    <name type="scientific">Zhongshania arctica</name>
    <dbReference type="NCBI Taxonomy" id="3238302"/>
    <lineage>
        <taxon>Bacteria</taxon>
        <taxon>Pseudomonadati</taxon>
        <taxon>Pseudomonadota</taxon>
        <taxon>Gammaproteobacteria</taxon>
        <taxon>Cellvibrionales</taxon>
        <taxon>Spongiibacteraceae</taxon>
        <taxon>Zhongshania</taxon>
    </lineage>
</organism>
<keyword evidence="8" id="KW-1185">Reference proteome</keyword>
<dbReference type="InterPro" id="IPR006097">
    <property type="entry name" value="Glu/Leu/Phe/Val/Trp_DH_dimer"/>
</dbReference>
<dbReference type="Gene3D" id="3.40.50.10860">
    <property type="entry name" value="Leucine Dehydrogenase, chain A, domain 1"/>
    <property type="match status" value="1"/>
</dbReference>
<evidence type="ECO:0000256" key="2">
    <source>
        <dbReference type="ARBA" id="ARBA00006382"/>
    </source>
</evidence>
<dbReference type="Pfam" id="PF00208">
    <property type="entry name" value="ELFV_dehydrog"/>
    <property type="match status" value="1"/>
</dbReference>
<dbReference type="SMART" id="SM00839">
    <property type="entry name" value="ELFV_dehydrog"/>
    <property type="match status" value="1"/>
</dbReference>
<dbReference type="Pfam" id="PF02812">
    <property type="entry name" value="ELFV_dehydrog_N"/>
    <property type="match status" value="1"/>
</dbReference>
<dbReference type="Proteomes" id="UP001557484">
    <property type="component" value="Unassembled WGS sequence"/>
</dbReference>
<evidence type="ECO:0000313" key="7">
    <source>
        <dbReference type="EMBL" id="MEX1666708.1"/>
    </source>
</evidence>
<dbReference type="SUPFAM" id="SSF53223">
    <property type="entry name" value="Aminoacid dehydrogenase-like, N-terminal domain"/>
    <property type="match status" value="1"/>
</dbReference>
<dbReference type="PANTHER" id="PTHR42722">
    <property type="entry name" value="LEUCINE DEHYDROGENASE"/>
    <property type="match status" value="1"/>
</dbReference>
<protein>
    <submittedName>
        <fullName evidence="7">Glu/Leu/Phe/Val dehydrogenase</fullName>
        <ecNumber evidence="7">1.4.1.-</ecNumber>
    </submittedName>
</protein>
<comment type="similarity">
    <text evidence="2 5">Belongs to the Glu/Leu/Phe/Val dehydrogenases family.</text>
</comment>
<dbReference type="PRINTS" id="PR00082">
    <property type="entry name" value="GLFDHDRGNASE"/>
</dbReference>
<evidence type="ECO:0000256" key="5">
    <source>
        <dbReference type="RuleBase" id="RU004417"/>
    </source>
</evidence>
<evidence type="ECO:0000313" key="8">
    <source>
        <dbReference type="Proteomes" id="UP001557484"/>
    </source>
</evidence>
<dbReference type="Gene3D" id="3.40.50.720">
    <property type="entry name" value="NAD(P)-binding Rossmann-like Domain"/>
    <property type="match status" value="1"/>
</dbReference>
<comment type="caution">
    <text evidence="7">The sequence shown here is derived from an EMBL/GenBank/DDBJ whole genome shotgun (WGS) entry which is preliminary data.</text>
</comment>
<evidence type="ECO:0000256" key="4">
    <source>
        <dbReference type="ARBA" id="ARBA00023027"/>
    </source>
</evidence>
<dbReference type="InterPro" id="IPR016211">
    <property type="entry name" value="Glu/Phe/Leu/Val/Trp_DH_bac/arc"/>
</dbReference>
<comment type="function">
    <text evidence="1">Catalyzes the reversible oxidative deamination of glutamate to alpha-ketoglutarate and ammonia.</text>
</comment>
<evidence type="ECO:0000256" key="3">
    <source>
        <dbReference type="ARBA" id="ARBA00023002"/>
    </source>
</evidence>
<accession>A0ABV3TYQ5</accession>
<dbReference type="GO" id="GO:0016491">
    <property type="term" value="F:oxidoreductase activity"/>
    <property type="evidence" value="ECO:0007669"/>
    <property type="project" value="UniProtKB-KW"/>
</dbReference>
<gene>
    <name evidence="7" type="ORF">AB4875_14530</name>
</gene>
<dbReference type="InterPro" id="IPR046346">
    <property type="entry name" value="Aminoacid_DH-like_N_sf"/>
</dbReference>
<dbReference type="PIRSF" id="PIRSF000188">
    <property type="entry name" value="Phe_leu_dh"/>
    <property type="match status" value="1"/>
</dbReference>
<keyword evidence="4" id="KW-0520">NAD</keyword>
<keyword evidence="3 5" id="KW-0560">Oxidoreductase</keyword>